<keyword evidence="2" id="KW-1185">Reference proteome</keyword>
<organism evidence="1 2">
    <name type="scientific">Amnibacterium setariae</name>
    <dbReference type="NCBI Taxonomy" id="2306585"/>
    <lineage>
        <taxon>Bacteria</taxon>
        <taxon>Bacillati</taxon>
        <taxon>Actinomycetota</taxon>
        <taxon>Actinomycetes</taxon>
        <taxon>Micrococcales</taxon>
        <taxon>Microbacteriaceae</taxon>
        <taxon>Amnibacterium</taxon>
    </lineage>
</organism>
<dbReference type="PANTHER" id="PTHR38460">
    <property type="entry name" value="TAUTOMERASE YOLI-RELATED"/>
    <property type="match status" value="1"/>
</dbReference>
<comment type="caution">
    <text evidence="1">The sequence shown here is derived from an EMBL/GenBank/DDBJ whole genome shotgun (WGS) entry which is preliminary data.</text>
</comment>
<evidence type="ECO:0000313" key="1">
    <source>
        <dbReference type="EMBL" id="RIX30764.1"/>
    </source>
</evidence>
<dbReference type="PANTHER" id="PTHR38460:SF1">
    <property type="entry name" value="TAUTOMERASE YOLI-RELATED"/>
    <property type="match status" value="1"/>
</dbReference>
<dbReference type="OrthoDB" id="9804765at2"/>
<sequence>MPHARIDLHEHHRPRLAEYSAAILKGMVRGLEMPEWDLFQSFRVHQPGELVFNRTFPGVQRDDIIFIELLAQVGYTDEQKQAGMRAIVEELEAIGVKRDDVMLDFLEVHGAAWYPLATADDVAAEG</sequence>
<dbReference type="EMBL" id="QXTG01000001">
    <property type="protein sequence ID" value="RIX30764.1"/>
    <property type="molecule type" value="Genomic_DNA"/>
</dbReference>
<accession>A0A3A1U1M4</accession>
<proteinExistence type="predicted"/>
<name>A0A3A1U1M4_9MICO</name>
<gene>
    <name evidence="1" type="ORF">D1781_04995</name>
</gene>
<dbReference type="Proteomes" id="UP000265742">
    <property type="component" value="Unassembled WGS sequence"/>
</dbReference>
<protein>
    <recommendedName>
        <fullName evidence="3">Tautomerase family protein</fullName>
    </recommendedName>
</protein>
<evidence type="ECO:0008006" key="3">
    <source>
        <dbReference type="Google" id="ProtNLM"/>
    </source>
</evidence>
<reference evidence="2" key="1">
    <citation type="submission" date="2018-09" db="EMBL/GenBank/DDBJ databases">
        <authorList>
            <person name="Kim I."/>
        </authorList>
    </citation>
    <scope>NUCLEOTIDE SEQUENCE [LARGE SCALE GENOMIC DNA]</scope>
    <source>
        <strain evidence="2">DD4a</strain>
    </source>
</reference>
<dbReference type="AlphaFoldDB" id="A0A3A1U1M4"/>
<dbReference type="Pfam" id="PF14552">
    <property type="entry name" value="Tautomerase_2"/>
    <property type="match status" value="1"/>
</dbReference>
<dbReference type="Gene3D" id="3.30.429.10">
    <property type="entry name" value="Macrophage Migration Inhibitory Factor"/>
    <property type="match status" value="1"/>
</dbReference>
<evidence type="ECO:0000313" key="2">
    <source>
        <dbReference type="Proteomes" id="UP000265742"/>
    </source>
</evidence>
<dbReference type="SUPFAM" id="SSF55331">
    <property type="entry name" value="Tautomerase/MIF"/>
    <property type="match status" value="1"/>
</dbReference>
<dbReference type="InterPro" id="IPR037479">
    <property type="entry name" value="Tauto_MSAD"/>
</dbReference>
<dbReference type="InterPro" id="IPR014347">
    <property type="entry name" value="Tautomerase/MIF_sf"/>
</dbReference>
<dbReference type="RefSeq" id="WP_119481125.1">
    <property type="nucleotide sequence ID" value="NZ_QXTG01000001.1"/>
</dbReference>